<dbReference type="CDD" id="cd17536">
    <property type="entry name" value="REC_YesN-like"/>
    <property type="match status" value="1"/>
</dbReference>
<evidence type="ECO:0000256" key="8">
    <source>
        <dbReference type="PROSITE-ProRule" id="PRU00169"/>
    </source>
</evidence>
<evidence type="ECO:0000313" key="12">
    <source>
        <dbReference type="Proteomes" id="UP000323824"/>
    </source>
</evidence>
<dbReference type="GO" id="GO:0005737">
    <property type="term" value="C:cytoplasm"/>
    <property type="evidence" value="ECO:0007669"/>
    <property type="project" value="UniProtKB-SubCell"/>
</dbReference>
<dbReference type="GO" id="GO:0000160">
    <property type="term" value="P:phosphorelay signal transduction system"/>
    <property type="evidence" value="ECO:0007669"/>
    <property type="project" value="UniProtKB-KW"/>
</dbReference>
<dbReference type="PANTHER" id="PTHR42713:SF3">
    <property type="entry name" value="TRANSCRIPTIONAL REGULATORY PROTEIN HPTR"/>
    <property type="match status" value="1"/>
</dbReference>
<dbReference type="PANTHER" id="PTHR42713">
    <property type="entry name" value="HISTIDINE KINASE-RELATED"/>
    <property type="match status" value="1"/>
</dbReference>
<keyword evidence="2" id="KW-0963">Cytoplasm</keyword>
<keyword evidence="3 8" id="KW-0597">Phosphoprotein</keyword>
<dbReference type="SMART" id="SM00448">
    <property type="entry name" value="REC"/>
    <property type="match status" value="1"/>
</dbReference>
<comment type="subcellular location">
    <subcellularLocation>
        <location evidence="1">Cytoplasm</location>
    </subcellularLocation>
</comment>
<evidence type="ECO:0000259" key="10">
    <source>
        <dbReference type="PROSITE" id="PS50110"/>
    </source>
</evidence>
<feature type="domain" description="HTH araC/xylS-type" evidence="9">
    <location>
        <begin position="406"/>
        <end position="504"/>
    </location>
</feature>
<dbReference type="EMBL" id="CP035807">
    <property type="protein sequence ID" value="QEN04118.1"/>
    <property type="molecule type" value="Genomic_DNA"/>
</dbReference>
<evidence type="ECO:0000256" key="7">
    <source>
        <dbReference type="ARBA" id="ARBA00023163"/>
    </source>
</evidence>
<dbReference type="KEGG" id="sper:EW093_05185"/>
<dbReference type="Gene3D" id="3.40.50.2300">
    <property type="match status" value="1"/>
</dbReference>
<accession>A0A5C1Q9V0</accession>
<dbReference type="Gene3D" id="1.10.10.60">
    <property type="entry name" value="Homeodomain-like"/>
    <property type="match status" value="2"/>
</dbReference>
<name>A0A5C1Q9V0_9SPIO</name>
<dbReference type="InterPro" id="IPR009057">
    <property type="entry name" value="Homeodomain-like_sf"/>
</dbReference>
<keyword evidence="5" id="KW-0805">Transcription regulation</keyword>
<feature type="modified residue" description="4-aspartylphosphate" evidence="8">
    <location>
        <position position="55"/>
    </location>
</feature>
<keyword evidence="7" id="KW-0804">Transcription</keyword>
<evidence type="ECO:0000313" key="11">
    <source>
        <dbReference type="EMBL" id="QEN04118.1"/>
    </source>
</evidence>
<dbReference type="Pfam" id="PF12833">
    <property type="entry name" value="HTH_18"/>
    <property type="match status" value="1"/>
</dbReference>
<dbReference type="InterPro" id="IPR020449">
    <property type="entry name" value="Tscrpt_reg_AraC-type_HTH"/>
</dbReference>
<dbReference type="GO" id="GO:0003700">
    <property type="term" value="F:DNA-binding transcription factor activity"/>
    <property type="evidence" value="ECO:0007669"/>
    <property type="project" value="InterPro"/>
</dbReference>
<dbReference type="PROSITE" id="PS01124">
    <property type="entry name" value="HTH_ARAC_FAMILY_2"/>
    <property type="match status" value="1"/>
</dbReference>
<evidence type="ECO:0000256" key="1">
    <source>
        <dbReference type="ARBA" id="ARBA00004496"/>
    </source>
</evidence>
<dbReference type="SUPFAM" id="SSF46689">
    <property type="entry name" value="Homeodomain-like"/>
    <property type="match status" value="2"/>
</dbReference>
<evidence type="ECO:0000256" key="4">
    <source>
        <dbReference type="ARBA" id="ARBA00023012"/>
    </source>
</evidence>
<keyword evidence="4" id="KW-0902">Two-component regulatory system</keyword>
<proteinExistence type="predicted"/>
<evidence type="ECO:0000256" key="2">
    <source>
        <dbReference type="ARBA" id="ARBA00022490"/>
    </source>
</evidence>
<dbReference type="SMART" id="SM00342">
    <property type="entry name" value="HTH_ARAC"/>
    <property type="match status" value="1"/>
</dbReference>
<dbReference type="PROSITE" id="PS50110">
    <property type="entry name" value="RESPONSE_REGULATORY"/>
    <property type="match status" value="1"/>
</dbReference>
<dbReference type="SUPFAM" id="SSF52172">
    <property type="entry name" value="CheY-like"/>
    <property type="match status" value="1"/>
</dbReference>
<dbReference type="OrthoDB" id="159632at2"/>
<dbReference type="AlphaFoldDB" id="A0A5C1Q9V0"/>
<organism evidence="11 12">
    <name type="scientific">Thiospirochaeta perfilievii</name>
    <dbReference type="NCBI Taxonomy" id="252967"/>
    <lineage>
        <taxon>Bacteria</taxon>
        <taxon>Pseudomonadati</taxon>
        <taxon>Spirochaetota</taxon>
        <taxon>Spirochaetia</taxon>
        <taxon>Spirochaetales</taxon>
        <taxon>Spirochaetaceae</taxon>
        <taxon>Thiospirochaeta</taxon>
    </lineage>
</organism>
<protein>
    <submittedName>
        <fullName evidence="11">Response regulator</fullName>
    </submittedName>
</protein>
<reference evidence="11 12" key="2">
    <citation type="submission" date="2019-09" db="EMBL/GenBank/DDBJ databases">
        <title>Complete Genome Sequence and Methylome Analysis of free living Spirochaetas.</title>
        <authorList>
            <person name="Leshcheva N."/>
            <person name="Mikheeva N."/>
        </authorList>
    </citation>
    <scope>NUCLEOTIDE SEQUENCE [LARGE SCALE GENOMIC DNA]</scope>
    <source>
        <strain evidence="11 12">P</strain>
    </source>
</reference>
<dbReference type="InterPro" id="IPR018062">
    <property type="entry name" value="HTH_AraC-typ_CS"/>
</dbReference>
<evidence type="ECO:0000259" key="9">
    <source>
        <dbReference type="PROSITE" id="PS01124"/>
    </source>
</evidence>
<dbReference type="PRINTS" id="PR00032">
    <property type="entry name" value="HTHARAC"/>
</dbReference>
<keyword evidence="12" id="KW-1185">Reference proteome</keyword>
<evidence type="ECO:0000256" key="3">
    <source>
        <dbReference type="ARBA" id="ARBA00022553"/>
    </source>
</evidence>
<evidence type="ECO:0000256" key="6">
    <source>
        <dbReference type="ARBA" id="ARBA00023125"/>
    </source>
</evidence>
<dbReference type="InterPro" id="IPR018060">
    <property type="entry name" value="HTH_AraC"/>
</dbReference>
<evidence type="ECO:0000256" key="5">
    <source>
        <dbReference type="ARBA" id="ARBA00023015"/>
    </source>
</evidence>
<gene>
    <name evidence="11" type="ORF">EW093_05185</name>
</gene>
<reference evidence="11 12" key="1">
    <citation type="submission" date="2019-02" db="EMBL/GenBank/DDBJ databases">
        <authorList>
            <person name="Fomenkov A."/>
            <person name="Dubinina G."/>
            <person name="Grabovich M."/>
            <person name="Vincze T."/>
            <person name="Roberts R.J."/>
        </authorList>
    </citation>
    <scope>NUCLEOTIDE SEQUENCE [LARGE SCALE GENOMIC DNA]</scope>
    <source>
        <strain evidence="11 12">P</strain>
    </source>
</reference>
<dbReference type="GO" id="GO:0043565">
    <property type="term" value="F:sequence-specific DNA binding"/>
    <property type="evidence" value="ECO:0007669"/>
    <property type="project" value="InterPro"/>
</dbReference>
<dbReference type="PROSITE" id="PS00041">
    <property type="entry name" value="HTH_ARAC_FAMILY_1"/>
    <property type="match status" value="1"/>
</dbReference>
<sequence length="511" mass="59054">MIKTLIVDDEPNIREGLKIVIEWEKLGFQVVGEAASGVEALRKIEELQPAVVITDVKMPKMSGLELAAECVKKELNISFIILSGHGEFSMAKQALNLGVNDYLLKPVDEDELTEALIKLKKDKFSSISRHHSEPIYLQAQFDQLLSSNRERELPEIKRLFKIDNQISFYYVIVDSRGNIPVDTIKGLIQKTLPSNSTISLKKHMCGSYGFMIHSTMLKDYNHSINIYLMDLISFVYKETLKEVSIYLGTKKRNLYELKDSMDEAVIASVHRYYRESGIIIDYNNIQHLDFCDEYSETQYIDDILNGVLDRDRGEVTRSINNLVNYFLDQYLSAHIIYLHLNRLLNRVLESVQKLGGDSEKIIHKADFIIKRESQIYLYSLPNKIEGLMDVVLNIINKLKNKSSLGLELKEYIDVNFRENLSLKCVADKFNVNPAYLGQVFKKETGTSFNSYFHTLRLNEASKLLLQSNIKIYEVAQSVGYMDVNYFMKKFERQFSTTPKQYRKNYNKSIKI</sequence>
<dbReference type="Pfam" id="PF00072">
    <property type="entry name" value="Response_reg"/>
    <property type="match status" value="1"/>
</dbReference>
<dbReference type="Proteomes" id="UP000323824">
    <property type="component" value="Chromosome"/>
</dbReference>
<dbReference type="InterPro" id="IPR001789">
    <property type="entry name" value="Sig_transdc_resp-reg_receiver"/>
</dbReference>
<dbReference type="RefSeq" id="WP_149567375.1">
    <property type="nucleotide sequence ID" value="NZ_CP035807.1"/>
</dbReference>
<dbReference type="InterPro" id="IPR051552">
    <property type="entry name" value="HptR"/>
</dbReference>
<keyword evidence="6" id="KW-0238">DNA-binding</keyword>
<feature type="domain" description="Response regulatory" evidence="10">
    <location>
        <begin position="3"/>
        <end position="120"/>
    </location>
</feature>
<dbReference type="InterPro" id="IPR011006">
    <property type="entry name" value="CheY-like_superfamily"/>
</dbReference>